<dbReference type="RefSeq" id="WP_065411240.1">
    <property type="nucleotide sequence ID" value="NZ_MAYT01000027.1"/>
</dbReference>
<dbReference type="Proteomes" id="UP000092578">
    <property type="component" value="Unassembled WGS sequence"/>
</dbReference>
<dbReference type="EMBL" id="MAYT01000027">
    <property type="protein sequence ID" value="OCA85272.1"/>
    <property type="molecule type" value="Genomic_DNA"/>
</dbReference>
<protein>
    <submittedName>
        <fullName evidence="2">Uncharacterized protein</fullName>
    </submittedName>
</protein>
<sequence length="225" mass="26075">MKKYLKLFISIVFLLVGFSVFNQPAEAAKNPINPKQSRVTYTLKDANGVAYKVYFAGVREKKARASYDHEWAHVWAGAAEGDLLYKGDYTLYTQKAGTSQIKKSSYYFKNYILNATRKTVHMYPSKYKGQPDILAVSEPGSSNLEMANWYYIKNGVLVHITEIDYTERAQILKKNQFLTAFYDNSDGKWYFSGMNFNPTKNTFETFTPVYKNPNAVIRNWKKHWQ</sequence>
<name>A0A1B9AN52_9BACI</name>
<organism evidence="2 3">
    <name type="scientific">Pseudobacillus wudalianchiensis</name>
    <dbReference type="NCBI Taxonomy" id="1743143"/>
    <lineage>
        <taxon>Bacteria</taxon>
        <taxon>Bacillati</taxon>
        <taxon>Bacillota</taxon>
        <taxon>Bacilli</taxon>
        <taxon>Bacillales</taxon>
        <taxon>Bacillaceae</taxon>
        <taxon>Pseudobacillus</taxon>
    </lineage>
</organism>
<comment type="caution">
    <text evidence="2">The sequence shown here is derived from an EMBL/GenBank/DDBJ whole genome shotgun (WGS) entry which is preliminary data.</text>
</comment>
<feature type="signal peptide" evidence="1">
    <location>
        <begin position="1"/>
        <end position="27"/>
    </location>
</feature>
<reference evidence="3" key="1">
    <citation type="submission" date="2016-05" db="EMBL/GenBank/DDBJ databases">
        <authorList>
            <person name="Liu B."/>
            <person name="Wang J."/>
            <person name="Zhu Y."/>
            <person name="Liu G."/>
            <person name="Chen Q."/>
            <person name="Chen Z."/>
            <person name="Lan J."/>
            <person name="Che J."/>
            <person name="Ge C."/>
            <person name="Shi H."/>
            <person name="Pan Z."/>
            <person name="Liu X."/>
        </authorList>
    </citation>
    <scope>NUCLEOTIDE SEQUENCE [LARGE SCALE GENOMIC DNA]</scope>
    <source>
        <strain evidence="3">FJAT-27215</strain>
    </source>
</reference>
<proteinExistence type="predicted"/>
<evidence type="ECO:0000313" key="3">
    <source>
        <dbReference type="Proteomes" id="UP000092578"/>
    </source>
</evidence>
<accession>A0A1B9AN52</accession>
<evidence type="ECO:0000256" key="1">
    <source>
        <dbReference type="SAM" id="SignalP"/>
    </source>
</evidence>
<keyword evidence="3" id="KW-1185">Reference proteome</keyword>
<dbReference type="AlphaFoldDB" id="A0A1B9AN52"/>
<gene>
    <name evidence="2" type="ORF">A8F95_11415</name>
</gene>
<evidence type="ECO:0000313" key="2">
    <source>
        <dbReference type="EMBL" id="OCA85272.1"/>
    </source>
</evidence>
<keyword evidence="1" id="KW-0732">Signal</keyword>
<feature type="chain" id="PRO_5008622095" evidence="1">
    <location>
        <begin position="28"/>
        <end position="225"/>
    </location>
</feature>